<evidence type="ECO:0000313" key="1">
    <source>
        <dbReference type="EMBL" id="MDR7948606.1"/>
    </source>
</evidence>
<protein>
    <recommendedName>
        <fullName evidence="3">Shikimate kinase</fullName>
    </recommendedName>
</protein>
<evidence type="ECO:0008006" key="3">
    <source>
        <dbReference type="Google" id="ProtNLM"/>
    </source>
</evidence>
<name>A0ABU2DKI2_ACHAE</name>
<dbReference type="RefSeq" id="WP_225590306.1">
    <property type="nucleotide sequence ID" value="NZ_CADIKO010000002.1"/>
</dbReference>
<comment type="caution">
    <text evidence="1">The sequence shown here is derived from an EMBL/GenBank/DDBJ whole genome shotgun (WGS) entry which is preliminary data.</text>
</comment>
<accession>A0ABU2DKI2</accession>
<sequence length="68" mass="7527">MRVVTLAPTLAAAQSDRGGRVLTDWERERVAQMYREGYATRPFSDLVLDTSGTDAQTSARQIAQWLAA</sequence>
<dbReference type="Gene3D" id="3.40.50.300">
    <property type="entry name" value="P-loop containing nucleotide triphosphate hydrolases"/>
    <property type="match status" value="1"/>
</dbReference>
<keyword evidence="2" id="KW-1185">Reference proteome</keyword>
<evidence type="ECO:0000313" key="2">
    <source>
        <dbReference type="Proteomes" id="UP001264156"/>
    </source>
</evidence>
<dbReference type="Proteomes" id="UP001264156">
    <property type="component" value="Unassembled WGS sequence"/>
</dbReference>
<organism evidence="1 2">
    <name type="scientific">Achromobacter aegrifaciens</name>
    <dbReference type="NCBI Taxonomy" id="1287736"/>
    <lineage>
        <taxon>Bacteria</taxon>
        <taxon>Pseudomonadati</taxon>
        <taxon>Pseudomonadota</taxon>
        <taxon>Betaproteobacteria</taxon>
        <taxon>Burkholderiales</taxon>
        <taxon>Alcaligenaceae</taxon>
        <taxon>Achromobacter</taxon>
    </lineage>
</organism>
<reference evidence="2" key="1">
    <citation type="submission" date="2023-07" db="EMBL/GenBank/DDBJ databases">
        <title>Glyphosate-induced phosphonatase operons in soil bacteria of genus Achromobacter.</title>
        <authorList>
            <person name="Epiktetov D.O."/>
            <person name="Sviridov A.V."/>
            <person name="Tarlachkov S.V."/>
            <person name="Shushkova T.V."/>
            <person name="Toropygin I.Y."/>
            <person name="Leontievsky A."/>
        </authorList>
    </citation>
    <scope>NUCLEOTIDE SEQUENCE [LARGE SCALE GENOMIC DNA]</scope>
    <source>
        <strain evidence="2">Kg 16</strain>
    </source>
</reference>
<dbReference type="GeneID" id="84699580"/>
<dbReference type="InterPro" id="IPR027417">
    <property type="entry name" value="P-loop_NTPase"/>
</dbReference>
<gene>
    <name evidence="1" type="ORF">RIU57_26030</name>
</gene>
<proteinExistence type="predicted"/>
<dbReference type="EMBL" id="JAVKVN010000012">
    <property type="protein sequence ID" value="MDR7948606.1"/>
    <property type="molecule type" value="Genomic_DNA"/>
</dbReference>